<feature type="chain" id="PRO_5012714081" description="Transporter" evidence="1">
    <location>
        <begin position="16"/>
        <end position="240"/>
    </location>
</feature>
<accession>A0A225M3N2</accession>
<gene>
    <name evidence="2" type="ORF">CEY11_21710</name>
</gene>
<feature type="signal peptide" evidence="1">
    <location>
        <begin position="1"/>
        <end position="15"/>
    </location>
</feature>
<protein>
    <recommendedName>
        <fullName evidence="4">Transporter</fullName>
    </recommendedName>
</protein>
<dbReference type="InterPro" id="IPR025737">
    <property type="entry name" value="FApF"/>
</dbReference>
<dbReference type="EMBL" id="NJIH01000014">
    <property type="protein sequence ID" value="OWT54853.1"/>
    <property type="molecule type" value="Genomic_DNA"/>
</dbReference>
<keyword evidence="1" id="KW-0732">Signal</keyword>
<comment type="caution">
    <text evidence="2">The sequence shown here is derived from an EMBL/GenBank/DDBJ whole genome shotgun (WGS) entry which is preliminary data.</text>
</comment>
<dbReference type="SUPFAM" id="SSF56935">
    <property type="entry name" value="Porins"/>
    <property type="match status" value="1"/>
</dbReference>
<name>A0A225M3N2_9BURK</name>
<organism evidence="2 3">
    <name type="scientific">Candidimonas nitroreducens</name>
    <dbReference type="NCBI Taxonomy" id="683354"/>
    <lineage>
        <taxon>Bacteria</taxon>
        <taxon>Pseudomonadati</taxon>
        <taxon>Pseudomonadota</taxon>
        <taxon>Betaproteobacteria</taxon>
        <taxon>Burkholderiales</taxon>
        <taxon>Alcaligenaceae</taxon>
        <taxon>Candidimonas</taxon>
    </lineage>
</organism>
<dbReference type="Pfam" id="PF13557">
    <property type="entry name" value="Phenol_MetA_deg"/>
    <property type="match status" value="1"/>
</dbReference>
<keyword evidence="3" id="KW-1185">Reference proteome</keyword>
<evidence type="ECO:0000313" key="2">
    <source>
        <dbReference type="EMBL" id="OWT54853.1"/>
    </source>
</evidence>
<reference evidence="3" key="1">
    <citation type="submission" date="2017-06" db="EMBL/GenBank/DDBJ databases">
        <title>Herbaspirillum phytohormonus sp. nov., isolated from the root nodule of Robinia pseudoacacia in lead-zinc mine.</title>
        <authorList>
            <person name="Fan M."/>
            <person name="Lin Y."/>
        </authorList>
    </citation>
    <scope>NUCLEOTIDE SEQUENCE [LARGE SCALE GENOMIC DNA]</scope>
    <source>
        <strain evidence="3">SC-089</strain>
    </source>
</reference>
<evidence type="ECO:0008006" key="4">
    <source>
        <dbReference type="Google" id="ProtNLM"/>
    </source>
</evidence>
<dbReference type="OrthoDB" id="110323at2"/>
<evidence type="ECO:0000256" key="1">
    <source>
        <dbReference type="SAM" id="SignalP"/>
    </source>
</evidence>
<evidence type="ECO:0000313" key="3">
    <source>
        <dbReference type="Proteomes" id="UP000214603"/>
    </source>
</evidence>
<sequence length="240" mass="25534">MLALLLALPAASSLAHPLVSDDTGTVGAGHWQYELNAEQTAAQPDTGRQQLWSTSLTYGATDTLDVYANLPYTRLQYPAASRGSGPGDTEIGMKWRLLEDGAFSFALKPRLMVPTGSSARDLGSGRPGGGATLLAEYSQNGFTAVLNSGALWQPNDQGKRTLAWQASAAALYALLPTLQVAAEIGASRNLDHGRDDNPAFAIVGAIYSPTRRLDLDVGYRKGLNSQTYSHSVMAGLTLHW</sequence>
<dbReference type="AlphaFoldDB" id="A0A225M3N2"/>
<dbReference type="Proteomes" id="UP000214603">
    <property type="component" value="Unassembled WGS sequence"/>
</dbReference>
<proteinExistence type="predicted"/>